<organism evidence="1 2">
    <name type="scientific">Armillaria solidipes</name>
    <dbReference type="NCBI Taxonomy" id="1076256"/>
    <lineage>
        <taxon>Eukaryota</taxon>
        <taxon>Fungi</taxon>
        <taxon>Dikarya</taxon>
        <taxon>Basidiomycota</taxon>
        <taxon>Agaricomycotina</taxon>
        <taxon>Agaricomycetes</taxon>
        <taxon>Agaricomycetidae</taxon>
        <taxon>Agaricales</taxon>
        <taxon>Marasmiineae</taxon>
        <taxon>Physalacriaceae</taxon>
        <taxon>Armillaria</taxon>
    </lineage>
</organism>
<name>A0A2H3BXI4_9AGAR</name>
<protein>
    <submittedName>
        <fullName evidence="1">Uncharacterized protein</fullName>
    </submittedName>
</protein>
<dbReference type="Proteomes" id="UP000218334">
    <property type="component" value="Unassembled WGS sequence"/>
</dbReference>
<keyword evidence="2" id="KW-1185">Reference proteome</keyword>
<gene>
    <name evidence="1" type="ORF">ARMSODRAFT_949867</name>
</gene>
<reference evidence="2" key="1">
    <citation type="journal article" date="2017" name="Nat. Ecol. Evol.">
        <title>Genome expansion and lineage-specific genetic innovations in the forest pathogenic fungi Armillaria.</title>
        <authorList>
            <person name="Sipos G."/>
            <person name="Prasanna A.N."/>
            <person name="Walter M.C."/>
            <person name="O'Connor E."/>
            <person name="Balint B."/>
            <person name="Krizsan K."/>
            <person name="Kiss B."/>
            <person name="Hess J."/>
            <person name="Varga T."/>
            <person name="Slot J."/>
            <person name="Riley R."/>
            <person name="Boka B."/>
            <person name="Rigling D."/>
            <person name="Barry K."/>
            <person name="Lee J."/>
            <person name="Mihaltcheva S."/>
            <person name="LaButti K."/>
            <person name="Lipzen A."/>
            <person name="Waldron R."/>
            <person name="Moloney N.M."/>
            <person name="Sperisen C."/>
            <person name="Kredics L."/>
            <person name="Vagvoelgyi C."/>
            <person name="Patrignani A."/>
            <person name="Fitzpatrick D."/>
            <person name="Nagy I."/>
            <person name="Doyle S."/>
            <person name="Anderson J.B."/>
            <person name="Grigoriev I.V."/>
            <person name="Gueldener U."/>
            <person name="Muensterkoetter M."/>
            <person name="Nagy L.G."/>
        </authorList>
    </citation>
    <scope>NUCLEOTIDE SEQUENCE [LARGE SCALE GENOMIC DNA]</scope>
    <source>
        <strain evidence="2">28-4</strain>
    </source>
</reference>
<dbReference type="EMBL" id="KZ293417">
    <property type="protein sequence ID" value="PBK75591.1"/>
    <property type="molecule type" value="Genomic_DNA"/>
</dbReference>
<evidence type="ECO:0000313" key="2">
    <source>
        <dbReference type="Proteomes" id="UP000218334"/>
    </source>
</evidence>
<accession>A0A2H3BXI4</accession>
<sequence length="246" mass="27724">MGTSLQPNRSLKAPITPNAVQNLLTPLSSLLSLRRLWVTLYIYPVSEIISIGRNHGNYSQAPQKPTAYMPPIDLKAPLPKAPLPDATWIPSVVSSVSDSPRTVLFLCLVFILCTVAYRMSPPLSPRAQLKQLNRNIDDMLVLIDASNGDIDRDDCYWRCRAYDWLQLVQIDACELEICLLQTGKDSSASWSEYFLSLKKVYFGARAVCKEIDTIRTDVKIEHLKSELHAFNSVGLKSLRDQNRPFT</sequence>
<proteinExistence type="predicted"/>
<evidence type="ECO:0000313" key="1">
    <source>
        <dbReference type="EMBL" id="PBK75591.1"/>
    </source>
</evidence>
<dbReference type="AlphaFoldDB" id="A0A2H3BXI4"/>